<name>A0A2D0N2L5_FLAN2</name>
<reference evidence="1 2" key="1">
    <citation type="submission" date="2017-10" db="EMBL/GenBank/DDBJ databases">
        <title>The draft genome sequence of Lewinella nigricans NBRC 102662.</title>
        <authorList>
            <person name="Wang K."/>
        </authorList>
    </citation>
    <scope>NUCLEOTIDE SEQUENCE [LARGE SCALE GENOMIC DNA]</scope>
    <source>
        <strain evidence="1 2">NBRC 102662</strain>
    </source>
</reference>
<organism evidence="1 2">
    <name type="scientific">Flavilitoribacter nigricans (strain ATCC 23147 / DSM 23189 / NBRC 102662 / NCIMB 1420 / SS-2)</name>
    <name type="common">Lewinella nigricans</name>
    <dbReference type="NCBI Taxonomy" id="1122177"/>
    <lineage>
        <taxon>Bacteria</taxon>
        <taxon>Pseudomonadati</taxon>
        <taxon>Bacteroidota</taxon>
        <taxon>Saprospiria</taxon>
        <taxon>Saprospirales</taxon>
        <taxon>Lewinellaceae</taxon>
        <taxon>Flavilitoribacter</taxon>
    </lineage>
</organism>
<comment type="caution">
    <text evidence="1">The sequence shown here is derived from an EMBL/GenBank/DDBJ whole genome shotgun (WGS) entry which is preliminary data.</text>
</comment>
<gene>
    <name evidence="1" type="ORF">CRP01_31135</name>
</gene>
<proteinExistence type="predicted"/>
<accession>A0A2D0N2L5</accession>
<evidence type="ECO:0000313" key="2">
    <source>
        <dbReference type="Proteomes" id="UP000223913"/>
    </source>
</evidence>
<dbReference type="EMBL" id="PDUD01000038">
    <property type="protein sequence ID" value="PHN02650.1"/>
    <property type="molecule type" value="Genomic_DNA"/>
</dbReference>
<protein>
    <submittedName>
        <fullName evidence="1">Uncharacterized protein</fullName>
    </submittedName>
</protein>
<sequence length="62" mass="7152">MYLVKVFRSHKAFFNIRTILNTFCMKQLNLNSIRELKPKVLDSEEQKKVKGGSTIIVDIIGP</sequence>
<dbReference type="AlphaFoldDB" id="A0A2D0N2L5"/>
<keyword evidence="2" id="KW-1185">Reference proteome</keyword>
<dbReference type="Proteomes" id="UP000223913">
    <property type="component" value="Unassembled WGS sequence"/>
</dbReference>
<evidence type="ECO:0000313" key="1">
    <source>
        <dbReference type="EMBL" id="PHN02650.1"/>
    </source>
</evidence>